<reference evidence="2 3" key="1">
    <citation type="submission" date="2015-08" db="EMBL/GenBank/DDBJ databases">
        <title>Antibacterial properties of a collection of Vibrionaceae strains.</title>
        <authorList>
            <person name="Giubergia S."/>
        </authorList>
    </citation>
    <scope>NUCLEOTIDE SEQUENCE [LARGE SCALE GENOMIC DNA]</scope>
    <source>
        <strain evidence="2 3">S0821</strain>
    </source>
</reference>
<accession>A0A0Q2M701</accession>
<keyword evidence="1" id="KW-0472">Membrane</keyword>
<keyword evidence="1" id="KW-0812">Transmembrane</keyword>
<dbReference type="RefSeq" id="WP_055467234.1">
    <property type="nucleotide sequence ID" value="NZ_CP115188.1"/>
</dbReference>
<sequence>MRVAPHRRRRWNNILILAVIVFIGVLNLPAFIKSYLMEPEVSATPTLLNPHASLQAMHFTHVSLELNQGRWRATPPTSVAPEELVKRWQALVGTEVDEETYQSLQPNLRSPQTIEVWYRDQEEPQRITYYRTPQFWLFKNWQEKWIAISVDNAYLLPSS</sequence>
<keyword evidence="1" id="KW-1133">Transmembrane helix</keyword>
<proteinExistence type="predicted"/>
<feature type="transmembrane region" description="Helical" evidence="1">
    <location>
        <begin position="12"/>
        <end position="32"/>
    </location>
</feature>
<dbReference type="AlphaFoldDB" id="A0A0Q2M701"/>
<keyword evidence="3" id="KW-1185">Reference proteome</keyword>
<evidence type="ECO:0008006" key="4">
    <source>
        <dbReference type="Google" id="ProtNLM"/>
    </source>
</evidence>
<name>A0A0Q2M701_VIBFU</name>
<dbReference type="InParanoid" id="A0A0Q2M701"/>
<evidence type="ECO:0000313" key="2">
    <source>
        <dbReference type="EMBL" id="KQH83674.1"/>
    </source>
</evidence>
<comment type="caution">
    <text evidence="2">The sequence shown here is derived from an EMBL/GenBank/DDBJ whole genome shotgun (WGS) entry which is preliminary data.</text>
</comment>
<dbReference type="EMBL" id="LKHS01000033">
    <property type="protein sequence ID" value="KQH83674.1"/>
    <property type="molecule type" value="Genomic_DNA"/>
</dbReference>
<evidence type="ECO:0000256" key="1">
    <source>
        <dbReference type="SAM" id="Phobius"/>
    </source>
</evidence>
<protein>
    <recommendedName>
        <fullName evidence="4">50S ribosomal protein L33</fullName>
    </recommendedName>
</protein>
<evidence type="ECO:0000313" key="3">
    <source>
        <dbReference type="Proteomes" id="UP000051221"/>
    </source>
</evidence>
<gene>
    <name evidence="2" type="ORF">AMR76_21950</name>
</gene>
<organism evidence="2 3">
    <name type="scientific">Vibrio furnissii</name>
    <dbReference type="NCBI Taxonomy" id="29494"/>
    <lineage>
        <taxon>Bacteria</taxon>
        <taxon>Pseudomonadati</taxon>
        <taxon>Pseudomonadota</taxon>
        <taxon>Gammaproteobacteria</taxon>
        <taxon>Vibrionales</taxon>
        <taxon>Vibrionaceae</taxon>
        <taxon>Vibrio</taxon>
    </lineage>
</organism>
<dbReference type="Proteomes" id="UP000051221">
    <property type="component" value="Unassembled WGS sequence"/>
</dbReference>